<dbReference type="InterPro" id="IPR042280">
    <property type="entry name" value="SLC3A2"/>
</dbReference>
<evidence type="ECO:0000313" key="4">
    <source>
        <dbReference type="Ensembl" id="ENSNMLP00000034678.1"/>
    </source>
</evidence>
<dbReference type="GO" id="GO:1904273">
    <property type="term" value="P:L-alanine import across plasma membrane"/>
    <property type="evidence" value="ECO:0007669"/>
    <property type="project" value="TreeGrafter"/>
</dbReference>
<sequence length="499" mass="54290">MTKDTEIDMKEVELNEVDPEKQPMTGVGQAAGEKNGSVKLKLPDDEVTFTGLSKEELMKVAGTPGWVRARWVLLILFWLGWVGMLAGAIVIIVKAPPCKPIPEMNWWNEGPLYQISDLEAFSDGLEGNVHCLDNMNQLKVKGLIIGPLHTVQEDKPSTLSLKVLDPALGTEAALKSLVEKAHKKGISVILDLTPNYNGTSSWFSHGNEADEGAEYWLNLGIDGIKVSDVTVPAESADWSKLQAAVKGNRTADSNTKNKLAKGISAPEVSQLANTSGIDLLLSDLLSPQKAASEMLTTIDLLSALKLQLGWGLGAAQGEQLTKQATAPGLGRLYQLLLFTMPGTPVFTYGDEIGLSAEGNTSPKMVWDVEQEPAEGSVNETAEAVRKERMETRKWFKTLSDLRGKERSLLHGDFYKLHGSAAVLSYLRLWDQSERYVTVVNFGSAAETVSLKPQGVDLPKQAKVKLSTDAELKPDTMVDLDKIELKPGQGVLLQFPYVAA</sequence>
<organism evidence="4 5">
    <name type="scientific">Neogobius melanostomus</name>
    <name type="common">round goby</name>
    <dbReference type="NCBI Taxonomy" id="47308"/>
    <lineage>
        <taxon>Eukaryota</taxon>
        <taxon>Metazoa</taxon>
        <taxon>Chordata</taxon>
        <taxon>Craniata</taxon>
        <taxon>Vertebrata</taxon>
        <taxon>Euteleostomi</taxon>
        <taxon>Actinopterygii</taxon>
        <taxon>Neopterygii</taxon>
        <taxon>Teleostei</taxon>
        <taxon>Neoteleostei</taxon>
        <taxon>Acanthomorphata</taxon>
        <taxon>Gobiaria</taxon>
        <taxon>Gobiiformes</taxon>
        <taxon>Gobioidei</taxon>
        <taxon>Gobiidae</taxon>
        <taxon>Benthophilinae</taxon>
        <taxon>Neogobiini</taxon>
        <taxon>Neogobius</taxon>
    </lineage>
</organism>
<dbReference type="Gene3D" id="2.60.40.1180">
    <property type="entry name" value="Golgi alpha-mannosidase II"/>
    <property type="match status" value="1"/>
</dbReference>
<dbReference type="InterPro" id="IPR031984">
    <property type="entry name" value="SLC3A2_N"/>
</dbReference>
<dbReference type="SUPFAM" id="SSF51445">
    <property type="entry name" value="(Trans)glycosidases"/>
    <property type="match status" value="1"/>
</dbReference>
<dbReference type="GO" id="GO:0016323">
    <property type="term" value="C:basolateral plasma membrane"/>
    <property type="evidence" value="ECO:0007669"/>
    <property type="project" value="TreeGrafter"/>
</dbReference>
<dbReference type="Pfam" id="PF00128">
    <property type="entry name" value="Alpha-amylase"/>
    <property type="match status" value="1"/>
</dbReference>
<protein>
    <submittedName>
        <fullName evidence="4">Solute carrier family 3 member 2a</fullName>
    </submittedName>
</protein>
<dbReference type="Pfam" id="PF16028">
    <property type="entry name" value="SLC3A2_N"/>
    <property type="match status" value="1"/>
</dbReference>
<dbReference type="GO" id="GO:0015173">
    <property type="term" value="F:aromatic amino acid transmembrane transporter activity"/>
    <property type="evidence" value="ECO:0007669"/>
    <property type="project" value="TreeGrafter"/>
</dbReference>
<evidence type="ECO:0000259" key="2">
    <source>
        <dbReference type="Pfam" id="PF00128"/>
    </source>
</evidence>
<keyword evidence="1" id="KW-0812">Transmembrane</keyword>
<dbReference type="AlphaFoldDB" id="A0A8C6UJ40"/>
<keyword evidence="5" id="KW-1185">Reference proteome</keyword>
<dbReference type="GO" id="GO:0015180">
    <property type="term" value="F:L-alanine transmembrane transporter activity"/>
    <property type="evidence" value="ECO:0007669"/>
    <property type="project" value="TreeGrafter"/>
</dbReference>
<name>A0A8C6UJ40_9GOBI</name>
<feature type="transmembrane region" description="Helical" evidence="1">
    <location>
        <begin position="71"/>
        <end position="93"/>
    </location>
</feature>
<dbReference type="PANTHER" id="PTHR46673:SF3">
    <property type="entry name" value="SOLUTE CARRIER FAMILY 3 (AMINO ACID TRANSPORTER HEAVY CHAIN), MEMBER 2A-RELATED"/>
    <property type="match status" value="1"/>
</dbReference>
<keyword evidence="1" id="KW-1133">Transmembrane helix</keyword>
<dbReference type="GO" id="GO:0015190">
    <property type="term" value="F:L-leucine transmembrane transporter activity"/>
    <property type="evidence" value="ECO:0007669"/>
    <property type="project" value="TreeGrafter"/>
</dbReference>
<proteinExistence type="predicted"/>
<reference evidence="4" key="2">
    <citation type="submission" date="2025-09" db="UniProtKB">
        <authorList>
            <consortium name="Ensembl"/>
        </authorList>
    </citation>
    <scope>IDENTIFICATION</scope>
</reference>
<evidence type="ECO:0000259" key="3">
    <source>
        <dbReference type="Pfam" id="PF16028"/>
    </source>
</evidence>
<dbReference type="Gene3D" id="3.20.20.80">
    <property type="entry name" value="Glycosidases"/>
    <property type="match status" value="1"/>
</dbReference>
<dbReference type="GO" id="GO:1903801">
    <property type="term" value="P:L-leucine import across plasma membrane"/>
    <property type="evidence" value="ECO:0007669"/>
    <property type="project" value="TreeGrafter"/>
</dbReference>
<feature type="domain" description="Solute carrier family 3 member 2 N-terminal" evidence="3">
    <location>
        <begin position="39"/>
        <end position="113"/>
    </location>
</feature>
<dbReference type="InterPro" id="IPR006047">
    <property type="entry name" value="GH13_cat_dom"/>
</dbReference>
<dbReference type="Ensembl" id="ENSNMLT00000038630.1">
    <property type="protein sequence ID" value="ENSNMLP00000034678.1"/>
    <property type="gene ID" value="ENSNMLG00000021559.1"/>
</dbReference>
<dbReference type="GO" id="GO:0016324">
    <property type="term" value="C:apical plasma membrane"/>
    <property type="evidence" value="ECO:0007669"/>
    <property type="project" value="TreeGrafter"/>
</dbReference>
<dbReference type="InterPro" id="IPR013780">
    <property type="entry name" value="Glyco_hydro_b"/>
</dbReference>
<dbReference type="Proteomes" id="UP000694523">
    <property type="component" value="Unplaced"/>
</dbReference>
<evidence type="ECO:0000256" key="1">
    <source>
        <dbReference type="SAM" id="Phobius"/>
    </source>
</evidence>
<keyword evidence="1" id="KW-0472">Membrane</keyword>
<reference evidence="4" key="1">
    <citation type="submission" date="2025-08" db="UniProtKB">
        <authorList>
            <consortium name="Ensembl"/>
        </authorList>
    </citation>
    <scope>IDENTIFICATION</scope>
</reference>
<feature type="domain" description="Glycosyl hydrolase family 13 catalytic" evidence="2">
    <location>
        <begin position="125"/>
        <end position="208"/>
    </location>
</feature>
<dbReference type="InterPro" id="IPR017853">
    <property type="entry name" value="GH"/>
</dbReference>
<dbReference type="GO" id="GO:0015823">
    <property type="term" value="P:phenylalanine transport"/>
    <property type="evidence" value="ECO:0007669"/>
    <property type="project" value="TreeGrafter"/>
</dbReference>
<evidence type="ECO:0000313" key="5">
    <source>
        <dbReference type="Proteomes" id="UP000694523"/>
    </source>
</evidence>
<dbReference type="PANTHER" id="PTHR46673">
    <property type="entry name" value="4F2 CELL-SURFACE ANTIGEN HEAVY CHAIN"/>
    <property type="match status" value="1"/>
</dbReference>
<accession>A0A8C6UJ40</accession>
<dbReference type="GO" id="GO:0005975">
    <property type="term" value="P:carbohydrate metabolic process"/>
    <property type="evidence" value="ECO:0007669"/>
    <property type="project" value="InterPro"/>
</dbReference>